<keyword evidence="1" id="KW-0067">ATP-binding</keyword>
<dbReference type="GO" id="GO:0006310">
    <property type="term" value="P:DNA recombination"/>
    <property type="evidence" value="ECO:0007669"/>
    <property type="project" value="UniProtKB-KW"/>
</dbReference>
<feature type="compositionally biased region" description="Basic and acidic residues" evidence="2">
    <location>
        <begin position="70"/>
        <end position="82"/>
    </location>
</feature>
<proteinExistence type="inferred from homology"/>
<dbReference type="SUPFAM" id="SSF52540">
    <property type="entry name" value="P-loop containing nucleoside triphosphate hydrolases"/>
    <property type="match status" value="2"/>
</dbReference>
<dbReference type="GO" id="GO:0006281">
    <property type="term" value="P:DNA repair"/>
    <property type="evidence" value="ECO:0007669"/>
    <property type="project" value="UniProtKB-KW"/>
</dbReference>
<keyword evidence="1" id="KW-0547">Nucleotide-binding</keyword>
<dbReference type="GO" id="GO:0016787">
    <property type="term" value="F:hydrolase activity"/>
    <property type="evidence" value="ECO:0007669"/>
    <property type="project" value="UniProtKB-KW"/>
</dbReference>
<feature type="region of interest" description="Disordered" evidence="2">
    <location>
        <begin position="51"/>
        <end position="239"/>
    </location>
</feature>
<dbReference type="GO" id="GO:0005524">
    <property type="term" value="F:ATP binding"/>
    <property type="evidence" value="ECO:0007669"/>
    <property type="project" value="UniProtKB-KW"/>
</dbReference>
<keyword evidence="1 7" id="KW-0347">Helicase</keyword>
<dbReference type="InterPro" id="IPR027417">
    <property type="entry name" value="P-loop_NTPase"/>
</dbReference>
<comment type="similarity">
    <text evidence="1">Belongs to the helicase family.</text>
</comment>
<reference evidence="7" key="2">
    <citation type="journal article" date="2023" name="BMC Genomics">
        <title>Pest status, molecular evolution, and epigenetic factors derived from the genome assembly of Frankliniella fusca, a thysanopteran phytovirus vector.</title>
        <authorList>
            <person name="Catto M.A."/>
            <person name="Labadie P.E."/>
            <person name="Jacobson A.L."/>
            <person name="Kennedy G.G."/>
            <person name="Srinivasan R."/>
            <person name="Hunt B.G."/>
        </authorList>
    </citation>
    <scope>NUCLEOTIDE SEQUENCE</scope>
    <source>
        <strain evidence="7">PL_HMW_Pooled</strain>
    </source>
</reference>
<dbReference type="InterPro" id="IPR010285">
    <property type="entry name" value="DNA_helicase_pif1-like_DEAD"/>
</dbReference>
<dbReference type="Proteomes" id="UP001219518">
    <property type="component" value="Unassembled WGS sequence"/>
</dbReference>
<dbReference type="InterPro" id="IPR046700">
    <property type="entry name" value="DUF6570"/>
</dbReference>
<dbReference type="Pfam" id="PF21530">
    <property type="entry name" value="Pif1_2B_dom"/>
    <property type="match status" value="1"/>
</dbReference>
<dbReference type="EC" id="5.6.2.3" evidence="1"/>
<dbReference type="InterPro" id="IPR025476">
    <property type="entry name" value="Helitron_helicase-like"/>
</dbReference>
<feature type="domain" description="DUF6570" evidence="5">
    <location>
        <begin position="433"/>
        <end position="552"/>
    </location>
</feature>
<feature type="compositionally biased region" description="Basic and acidic residues" evidence="2">
    <location>
        <begin position="136"/>
        <end position="187"/>
    </location>
</feature>
<evidence type="ECO:0000313" key="8">
    <source>
        <dbReference type="Proteomes" id="UP001219518"/>
    </source>
</evidence>
<evidence type="ECO:0000259" key="6">
    <source>
        <dbReference type="Pfam" id="PF21530"/>
    </source>
</evidence>
<reference evidence="7" key="1">
    <citation type="submission" date="2021-07" db="EMBL/GenBank/DDBJ databases">
        <authorList>
            <person name="Catto M.A."/>
            <person name="Jacobson A."/>
            <person name="Kennedy G."/>
            <person name="Labadie P."/>
            <person name="Hunt B.G."/>
            <person name="Srinivasan R."/>
        </authorList>
    </citation>
    <scope>NUCLEOTIDE SEQUENCE</scope>
    <source>
        <strain evidence="7">PL_HMW_Pooled</strain>
        <tissue evidence="7">Head</tissue>
    </source>
</reference>
<comment type="caution">
    <text evidence="7">The sequence shown here is derived from an EMBL/GenBank/DDBJ whole genome shotgun (WGS) entry which is preliminary data.</text>
</comment>
<feature type="compositionally biased region" description="Acidic residues" evidence="2">
    <location>
        <begin position="225"/>
        <end position="236"/>
    </location>
</feature>
<keyword evidence="1" id="KW-0227">DNA damage</keyword>
<evidence type="ECO:0000313" key="7">
    <source>
        <dbReference type="EMBL" id="KAK3929373.1"/>
    </source>
</evidence>
<comment type="catalytic activity">
    <reaction evidence="1">
        <text>ATP + H2O = ADP + phosphate + H(+)</text>
        <dbReference type="Rhea" id="RHEA:13065"/>
        <dbReference type="ChEBI" id="CHEBI:15377"/>
        <dbReference type="ChEBI" id="CHEBI:15378"/>
        <dbReference type="ChEBI" id="CHEBI:30616"/>
        <dbReference type="ChEBI" id="CHEBI:43474"/>
        <dbReference type="ChEBI" id="CHEBI:456216"/>
        <dbReference type="EC" id="5.6.2.3"/>
    </reaction>
</comment>
<keyword evidence="8" id="KW-1185">Reference proteome</keyword>
<comment type="cofactor">
    <cofactor evidence="1">
        <name>Mg(2+)</name>
        <dbReference type="ChEBI" id="CHEBI:18420"/>
    </cofactor>
</comment>
<dbReference type="PANTHER" id="PTHR47642:SF6">
    <property type="entry name" value="ATP-DEPENDENT DNA HELICASE"/>
    <property type="match status" value="1"/>
</dbReference>
<dbReference type="Pfam" id="PF05970">
    <property type="entry name" value="PIF1"/>
    <property type="match status" value="1"/>
</dbReference>
<feature type="compositionally biased region" description="Basic and acidic residues" evidence="2">
    <location>
        <begin position="214"/>
        <end position="224"/>
    </location>
</feature>
<accession>A0AAE1LRG2</accession>
<organism evidence="7 8">
    <name type="scientific">Frankliniella fusca</name>
    <dbReference type="NCBI Taxonomy" id="407009"/>
    <lineage>
        <taxon>Eukaryota</taxon>
        <taxon>Metazoa</taxon>
        <taxon>Ecdysozoa</taxon>
        <taxon>Arthropoda</taxon>
        <taxon>Hexapoda</taxon>
        <taxon>Insecta</taxon>
        <taxon>Pterygota</taxon>
        <taxon>Neoptera</taxon>
        <taxon>Paraneoptera</taxon>
        <taxon>Thysanoptera</taxon>
        <taxon>Terebrantia</taxon>
        <taxon>Thripoidea</taxon>
        <taxon>Thripidae</taxon>
        <taxon>Frankliniella</taxon>
    </lineage>
</organism>
<evidence type="ECO:0000256" key="2">
    <source>
        <dbReference type="SAM" id="MobiDB-lite"/>
    </source>
</evidence>
<evidence type="ECO:0000259" key="3">
    <source>
        <dbReference type="Pfam" id="PF05970"/>
    </source>
</evidence>
<gene>
    <name evidence="7" type="ORF">KUF71_018010</name>
</gene>
<dbReference type="PANTHER" id="PTHR47642">
    <property type="entry name" value="ATP-DEPENDENT DNA HELICASE"/>
    <property type="match status" value="1"/>
</dbReference>
<feature type="domain" description="DNA helicase Pif1-like 2B" evidence="6">
    <location>
        <begin position="1573"/>
        <end position="1604"/>
    </location>
</feature>
<dbReference type="InterPro" id="IPR049163">
    <property type="entry name" value="Pif1-like_2B_dom"/>
</dbReference>
<feature type="compositionally biased region" description="Basic residues" evidence="2">
    <location>
        <begin position="109"/>
        <end position="118"/>
    </location>
</feature>
<dbReference type="Gene3D" id="3.40.50.300">
    <property type="entry name" value="P-loop containing nucleotide triphosphate hydrolases"/>
    <property type="match status" value="1"/>
</dbReference>
<keyword evidence="1" id="KW-0378">Hydrolase</keyword>
<dbReference type="GO" id="GO:0043139">
    <property type="term" value="F:5'-3' DNA helicase activity"/>
    <property type="evidence" value="ECO:0007669"/>
    <property type="project" value="UniProtKB-EC"/>
</dbReference>
<feature type="domain" description="Helitron helicase-like" evidence="4">
    <location>
        <begin position="671"/>
        <end position="855"/>
    </location>
</feature>
<evidence type="ECO:0000259" key="4">
    <source>
        <dbReference type="Pfam" id="PF14214"/>
    </source>
</evidence>
<evidence type="ECO:0000259" key="5">
    <source>
        <dbReference type="Pfam" id="PF20209"/>
    </source>
</evidence>
<dbReference type="Pfam" id="PF14214">
    <property type="entry name" value="Helitron_like_N"/>
    <property type="match status" value="1"/>
</dbReference>
<keyword evidence="1" id="KW-0233">DNA recombination</keyword>
<name>A0AAE1LRG2_9NEOP</name>
<feature type="domain" description="DNA helicase Pif1-like DEAD-box helicase" evidence="3">
    <location>
        <begin position="1279"/>
        <end position="1495"/>
    </location>
</feature>
<dbReference type="Pfam" id="PF20209">
    <property type="entry name" value="DUF6570"/>
    <property type="match status" value="1"/>
</dbReference>
<evidence type="ECO:0000256" key="1">
    <source>
        <dbReference type="RuleBase" id="RU363044"/>
    </source>
</evidence>
<dbReference type="GO" id="GO:0000723">
    <property type="term" value="P:telomere maintenance"/>
    <property type="evidence" value="ECO:0007669"/>
    <property type="project" value="InterPro"/>
</dbReference>
<keyword evidence="1" id="KW-0234">DNA repair</keyword>
<sequence>MDIEEKLNELCQDPFYDADLDEVAPDINEPIYRHDNKRKKRIKLWQSAVSKLKKLKSGSATDESGDEEHDNDKKVDHKDKPSTSKGHNKKDHSDQENTTDDDDQDQKLKKTKRPTNKKVPKENENTTSDDSIDEDQQGRKTDESKKRKKSGKDQTKNRKSSKKDEHQHQTEQDKTRTKNKSREDKNSKGNSSNTKDDEKASTSKSSKAAKRSKKDPEKDKGKDSQDEDSDESSSDEEVNKLNKASAKLGDFRSIKDLPVHRYFRVMLFETVNTVNGPAIRVKLFDKTTDEIFFTHLPKRLYDAIAQDIENLNVQPSPKKTKRQMEQKWRMKRTKSKILIDRKKQTLRMRKVRGKETQQERSVRLRRDRLRHRLARKCKKTGLENVELNTGIDIYQNDFDLFQKSLDWFECNVCKKRQIWCKFEKKPCKDCHVYTIANDLDPKDVPPELEDLTFVEQQLIARVHPIVSLYKVKNVQYKYTGQIINFPQNVQELCTVLPHKVEDLTGVLTIRCKNSEGFRDFFIRKMKVLNALIWLKENNPFYHDIQIDEDRINQLPEDNSVYNIVKGFDEESFEESTDLKGTEATFTVSDEEDISQDIDPISYKNIPYLSYVSQRDQLNINENVLVWPSIGKIPVNEFSSPGYITMSFPHLFCHGTCDYSNRKNNNLSLQKYVEHLMLYKDGRFAKDPRFRFFLLNSLMRWQALKLGNIFVKQNSFFNKMTIFQLKQYLKRNPGHIKEILFYSRRIKSTKAFWRSKCSELEDMVKQIGPPTIFFTLSSADFHWKDLYRLLGQEDSSQLSYNEKSNLLSENPLIVTTFFKARIQYFLKKTFFDYFEVQDFWYRTEFQNRGSCHVHGVAWLKDAPDITKLNTEQDKEQALSYFDKLISCKNPDITVRPNLIHPCSKNVSDIQDSLEDLAELVKRVQRHTCSKTYCLKRGKRIVNDCRFGFPKDLEESSQIIENDNGLDIVFERNDQLVNNYNPWVLQTWRSNIDFSPIISERILYKYIAKYASKCEYNSSEYSSVLSQLLDNGQFEDEHCKKVVRKLMIQTCAEHDYSAQEVMYLLLNFPLVNCSREFVIINLNNRNWQCINSTPNEEKVTFLDRYSNRPSKYNHVSLTEFAKTCYFYKKKLVVRRKEAIVRLFPRFKKLFYNYSDLQNACIFHVPWRCLDDFFCHEDELRELLQGSNLELNDLDEAEFECDETDDNENEDYENTAKGKESGLSYLSKARPLENPNKNNETNDVFDYRYGVKKFDYTVIQDLVKETKEFVPEKRAEHYNYDKLSNEQMEVFDFMTQITDCLKQETDDYPKRVIVQGKAGCGKSYLLHTMKQYILVNLGDETCITLGPTGVSAKNVGGSTIHSFFRLPTRQSAFKRLVGQELHTFQEKHATVKVIFIDEYSMVSCKLLAMIDQRCRELKDSNEPFGNLVIFLFGDIYQLKGVGDKALYDTLNQESWNSLAQLGKAAISSFQKSFFLTEPQRFTDFSYSNFLDRLALGNCTSNDCAMINSRCINKLPQQEIDKFEDSVRICSVNEDVKSYNNEKLKTLNTSIVRINAQNNSLCAFKSPDTYANGLGNVLYLTIGCRVMLRQNLNVPAGLVNGCLGFVTEILYDEHEKPPSLPRFIIVKFDKCEGFKYLQGGIPITPIHASWYINNISCTRVQYPLSLSWACTVHKSQSLTVSKCQLNLGDVDFELGLTYVGLSRVKNLQSFILLAPITLEHLNAVKRSRMFVERENFIYWLQTLA</sequence>
<dbReference type="CDD" id="cd18809">
    <property type="entry name" value="SF1_C_RecD"/>
    <property type="match status" value="1"/>
</dbReference>
<dbReference type="EMBL" id="JAHWGI010001400">
    <property type="protein sequence ID" value="KAK3929373.1"/>
    <property type="molecule type" value="Genomic_DNA"/>
</dbReference>
<protein>
    <recommendedName>
        <fullName evidence="1">ATP-dependent DNA helicase</fullName>
        <ecNumber evidence="1">5.6.2.3</ecNumber>
    </recommendedName>
</protein>
<dbReference type="InterPro" id="IPR051055">
    <property type="entry name" value="PIF1_helicase"/>
</dbReference>